<dbReference type="InterPro" id="IPR036237">
    <property type="entry name" value="Xyl_isomerase-like_sf"/>
</dbReference>
<dbReference type="InterPro" id="IPR026040">
    <property type="entry name" value="HyI-like"/>
</dbReference>
<protein>
    <recommendedName>
        <fullName evidence="2">Xylose isomerase-like TIM barrel domain-containing protein</fullName>
    </recommendedName>
</protein>
<dbReference type="PANTHER" id="PTHR43489">
    <property type="entry name" value="ISOMERASE"/>
    <property type="match status" value="1"/>
</dbReference>
<feature type="domain" description="Xylose isomerase-like TIM barrel" evidence="2">
    <location>
        <begin position="76"/>
        <end position="265"/>
    </location>
</feature>
<comment type="caution">
    <text evidence="3">The sequence shown here is derived from an EMBL/GenBank/DDBJ whole genome shotgun (WGS) entry which is preliminary data.</text>
</comment>
<organism evidence="3">
    <name type="scientific">marine sediment metagenome</name>
    <dbReference type="NCBI Taxonomy" id="412755"/>
    <lineage>
        <taxon>unclassified sequences</taxon>
        <taxon>metagenomes</taxon>
        <taxon>ecological metagenomes</taxon>
    </lineage>
</organism>
<dbReference type="AlphaFoldDB" id="X1S9S4"/>
<dbReference type="Pfam" id="PF01261">
    <property type="entry name" value="AP_endonuc_2"/>
    <property type="match status" value="1"/>
</dbReference>
<dbReference type="Gene3D" id="3.20.20.150">
    <property type="entry name" value="Divalent-metal-dependent TIM barrel enzymes"/>
    <property type="match status" value="1"/>
</dbReference>
<feature type="non-terminal residue" evidence="3">
    <location>
        <position position="1"/>
    </location>
</feature>
<dbReference type="PIRSF" id="PIRSF006241">
    <property type="entry name" value="HyI"/>
    <property type="match status" value="1"/>
</dbReference>
<feature type="non-terminal residue" evidence="3">
    <location>
        <position position="266"/>
    </location>
</feature>
<dbReference type="InterPro" id="IPR050417">
    <property type="entry name" value="Sugar_Epim/Isomerase"/>
</dbReference>
<accession>X1S9S4</accession>
<proteinExistence type="predicted"/>
<name>X1S9S4_9ZZZZ</name>
<evidence type="ECO:0000256" key="1">
    <source>
        <dbReference type="ARBA" id="ARBA00023235"/>
    </source>
</evidence>
<sequence>RRFLTGTAAAAAVMAVSPRAARAGKSAKEKHPAGFKLKYAPSLGMFNNLAGKDLIDQLKFMSGQGFSAMFDNGLMNRPKAQQEAIAREMERLNMTLGPFVAYADFSIKSFVTRDKDIRLMLKAKVKDAVETAKRANAKWTLMVPGRFDERLEWDYQTANVIDNLKYCAEICEPSGLVIVIEPLNAWTDHPGLFLTKIPQAFQICQAVNSPSCKIVDDIYHQQIQEGNLIPNIDYAWEEIASFHLGDNPGRKEPLTGEINFKNIFKH</sequence>
<reference evidence="3" key="1">
    <citation type="journal article" date="2014" name="Front. Microbiol.">
        <title>High frequency of phylogenetically diverse reductive dehalogenase-homologous genes in deep subseafloor sedimentary metagenomes.</title>
        <authorList>
            <person name="Kawai M."/>
            <person name="Futagami T."/>
            <person name="Toyoda A."/>
            <person name="Takaki Y."/>
            <person name="Nishi S."/>
            <person name="Hori S."/>
            <person name="Arai W."/>
            <person name="Tsubouchi T."/>
            <person name="Morono Y."/>
            <person name="Uchiyama I."/>
            <person name="Ito T."/>
            <person name="Fujiyama A."/>
            <person name="Inagaki F."/>
            <person name="Takami H."/>
        </authorList>
    </citation>
    <scope>NUCLEOTIDE SEQUENCE</scope>
    <source>
        <strain evidence="3">Expedition CK06-06</strain>
    </source>
</reference>
<dbReference type="EMBL" id="BARW01022909">
    <property type="protein sequence ID" value="GAI89787.1"/>
    <property type="molecule type" value="Genomic_DNA"/>
</dbReference>
<evidence type="ECO:0000313" key="3">
    <source>
        <dbReference type="EMBL" id="GAI89787.1"/>
    </source>
</evidence>
<dbReference type="GO" id="GO:0016853">
    <property type="term" value="F:isomerase activity"/>
    <property type="evidence" value="ECO:0007669"/>
    <property type="project" value="UniProtKB-KW"/>
</dbReference>
<keyword evidence="1" id="KW-0413">Isomerase</keyword>
<evidence type="ECO:0000259" key="2">
    <source>
        <dbReference type="Pfam" id="PF01261"/>
    </source>
</evidence>
<gene>
    <name evidence="3" type="ORF">S12H4_38116</name>
</gene>
<dbReference type="SUPFAM" id="SSF51658">
    <property type="entry name" value="Xylose isomerase-like"/>
    <property type="match status" value="1"/>
</dbReference>
<dbReference type="InterPro" id="IPR013022">
    <property type="entry name" value="Xyl_isomerase-like_TIM-brl"/>
</dbReference>